<accession>A0ABD1DAJ5</accession>
<dbReference type="Proteomes" id="UP001562425">
    <property type="component" value="Unassembled WGS sequence"/>
</dbReference>
<gene>
    <name evidence="1" type="ORF">pipiens_011181</name>
</gene>
<sequence length="125" mass="14415">MFDPDWNPVNDGVAMEENDEVNQQFRTAKASLSDTLRSFRKTREPLVRPATSRSNWTFEIGMLAWPSPGWFCRTESVLATLCPSSPLDFCILTTQKNWPCAGAWKLCRVSGNIRQLWAERCRWTE</sequence>
<protein>
    <submittedName>
        <fullName evidence="1">Uncharacterized protein</fullName>
    </submittedName>
</protein>
<organism evidence="1 2">
    <name type="scientific">Culex pipiens pipiens</name>
    <name type="common">Northern house mosquito</name>
    <dbReference type="NCBI Taxonomy" id="38569"/>
    <lineage>
        <taxon>Eukaryota</taxon>
        <taxon>Metazoa</taxon>
        <taxon>Ecdysozoa</taxon>
        <taxon>Arthropoda</taxon>
        <taxon>Hexapoda</taxon>
        <taxon>Insecta</taxon>
        <taxon>Pterygota</taxon>
        <taxon>Neoptera</taxon>
        <taxon>Endopterygota</taxon>
        <taxon>Diptera</taxon>
        <taxon>Nematocera</taxon>
        <taxon>Culicoidea</taxon>
        <taxon>Culicidae</taxon>
        <taxon>Culicinae</taxon>
        <taxon>Culicini</taxon>
        <taxon>Culex</taxon>
        <taxon>Culex</taxon>
    </lineage>
</organism>
<evidence type="ECO:0000313" key="1">
    <source>
        <dbReference type="EMBL" id="KAL1395519.1"/>
    </source>
</evidence>
<reference evidence="1 2" key="1">
    <citation type="submission" date="2024-05" db="EMBL/GenBank/DDBJ databases">
        <title>Culex pipiens pipiens assembly and annotation.</title>
        <authorList>
            <person name="Alout H."/>
            <person name="Durand T."/>
        </authorList>
    </citation>
    <scope>NUCLEOTIDE SEQUENCE [LARGE SCALE GENOMIC DNA]</scope>
    <source>
        <strain evidence="1">HA-2024</strain>
        <tissue evidence="1">Whole body</tissue>
    </source>
</reference>
<proteinExistence type="predicted"/>
<dbReference type="AlphaFoldDB" id="A0ABD1DAJ5"/>
<name>A0ABD1DAJ5_CULPP</name>
<keyword evidence="2" id="KW-1185">Reference proteome</keyword>
<comment type="caution">
    <text evidence="1">The sequence shown here is derived from an EMBL/GenBank/DDBJ whole genome shotgun (WGS) entry which is preliminary data.</text>
</comment>
<dbReference type="EMBL" id="JBEHCU010007114">
    <property type="protein sequence ID" value="KAL1395519.1"/>
    <property type="molecule type" value="Genomic_DNA"/>
</dbReference>
<evidence type="ECO:0000313" key="2">
    <source>
        <dbReference type="Proteomes" id="UP001562425"/>
    </source>
</evidence>